<dbReference type="PANTHER" id="PTHR15193:SF1">
    <property type="entry name" value="CD83 ANTIGEN"/>
    <property type="match status" value="1"/>
</dbReference>
<protein>
    <recommendedName>
        <fullName evidence="4">Ig-like domain-containing protein</fullName>
    </recommendedName>
</protein>
<reference evidence="3" key="2">
    <citation type="journal article" date="2015" name="Fish Shellfish Immunol.">
        <title>Early steps in the European eel (Anguilla anguilla)-Vibrio vulnificus interaction in the gills: Role of the RtxA13 toxin.</title>
        <authorList>
            <person name="Callol A."/>
            <person name="Pajuelo D."/>
            <person name="Ebbesson L."/>
            <person name="Teles M."/>
            <person name="MacKenzie S."/>
            <person name="Amaro C."/>
        </authorList>
    </citation>
    <scope>NUCLEOTIDE SEQUENCE</scope>
</reference>
<evidence type="ECO:0000256" key="2">
    <source>
        <dbReference type="SAM" id="SignalP"/>
    </source>
</evidence>
<evidence type="ECO:0008006" key="4">
    <source>
        <dbReference type="Google" id="ProtNLM"/>
    </source>
</evidence>
<dbReference type="SUPFAM" id="SSF48726">
    <property type="entry name" value="Immunoglobulin"/>
    <property type="match status" value="1"/>
</dbReference>
<dbReference type="AlphaFoldDB" id="A0A0E9X0V8"/>
<feature type="chain" id="PRO_5002434927" description="Ig-like domain-containing protein" evidence="2">
    <location>
        <begin position="28"/>
        <end position="188"/>
    </location>
</feature>
<keyword evidence="1" id="KW-0812">Transmembrane</keyword>
<feature type="transmembrane region" description="Helical" evidence="1">
    <location>
        <begin position="154"/>
        <end position="175"/>
    </location>
</feature>
<feature type="signal peptide" evidence="2">
    <location>
        <begin position="1"/>
        <end position="27"/>
    </location>
</feature>
<sequence length="188" mass="20847">MFSSEMRNILQLISLNLLLLISRQGECYNSTKLPCRAHRQPGVMYRKISWYKVEGGLTGLVLKNLKTNQTVLYKSANHSYQIGEDLSLILPTSALNDCGKYHCTLWAPIGHKIQEGECRYYPQGCPDPPETHLTKALPSRLSSSSAGGCVASEVMAGTGAMALLLIVLSVGMWKCKARQQKKYMKVPI</sequence>
<dbReference type="InterPro" id="IPR013783">
    <property type="entry name" value="Ig-like_fold"/>
</dbReference>
<dbReference type="Gene3D" id="2.60.40.10">
    <property type="entry name" value="Immunoglobulins"/>
    <property type="match status" value="1"/>
</dbReference>
<evidence type="ECO:0000313" key="3">
    <source>
        <dbReference type="EMBL" id="JAH96352.1"/>
    </source>
</evidence>
<dbReference type="InterPro" id="IPR036179">
    <property type="entry name" value="Ig-like_dom_sf"/>
</dbReference>
<organism evidence="3">
    <name type="scientific">Anguilla anguilla</name>
    <name type="common">European freshwater eel</name>
    <name type="synonym">Muraena anguilla</name>
    <dbReference type="NCBI Taxonomy" id="7936"/>
    <lineage>
        <taxon>Eukaryota</taxon>
        <taxon>Metazoa</taxon>
        <taxon>Chordata</taxon>
        <taxon>Craniata</taxon>
        <taxon>Vertebrata</taxon>
        <taxon>Euteleostomi</taxon>
        <taxon>Actinopterygii</taxon>
        <taxon>Neopterygii</taxon>
        <taxon>Teleostei</taxon>
        <taxon>Anguilliformes</taxon>
        <taxon>Anguillidae</taxon>
        <taxon>Anguilla</taxon>
    </lineage>
</organism>
<evidence type="ECO:0000256" key="1">
    <source>
        <dbReference type="SAM" id="Phobius"/>
    </source>
</evidence>
<keyword evidence="2" id="KW-0732">Signal</keyword>
<reference evidence="3" key="1">
    <citation type="submission" date="2014-11" db="EMBL/GenBank/DDBJ databases">
        <authorList>
            <person name="Amaro Gonzalez C."/>
        </authorList>
    </citation>
    <scope>NUCLEOTIDE SEQUENCE</scope>
</reference>
<accession>A0A0E9X0V8</accession>
<dbReference type="PANTHER" id="PTHR15193">
    <property type="entry name" value="CD83 ANTIGEN"/>
    <property type="match status" value="1"/>
</dbReference>
<keyword evidence="1" id="KW-1133">Transmembrane helix</keyword>
<name>A0A0E9X0V8_ANGAN</name>
<proteinExistence type="predicted"/>
<keyword evidence="1" id="KW-0472">Membrane</keyword>
<dbReference type="EMBL" id="GBXM01012225">
    <property type="protein sequence ID" value="JAH96352.1"/>
    <property type="molecule type" value="Transcribed_RNA"/>
</dbReference>